<gene>
    <name evidence="2" type="ORF">A3E45_02505</name>
</gene>
<name>A0A1F5K1Q8_9BACT</name>
<keyword evidence="1" id="KW-0812">Transmembrane</keyword>
<protein>
    <submittedName>
        <fullName evidence="2">Uncharacterized protein</fullName>
    </submittedName>
</protein>
<evidence type="ECO:0000256" key="1">
    <source>
        <dbReference type="SAM" id="Phobius"/>
    </source>
</evidence>
<feature type="transmembrane region" description="Helical" evidence="1">
    <location>
        <begin position="12"/>
        <end position="35"/>
    </location>
</feature>
<keyword evidence="1" id="KW-1133">Transmembrane helix</keyword>
<feature type="transmembrane region" description="Helical" evidence="1">
    <location>
        <begin position="77"/>
        <end position="110"/>
    </location>
</feature>
<comment type="caution">
    <text evidence="2">The sequence shown here is derived from an EMBL/GenBank/DDBJ whole genome shotgun (WGS) entry which is preliminary data.</text>
</comment>
<feature type="transmembrane region" description="Helical" evidence="1">
    <location>
        <begin position="271"/>
        <end position="289"/>
    </location>
</feature>
<feature type="transmembrane region" description="Helical" evidence="1">
    <location>
        <begin position="41"/>
        <end position="65"/>
    </location>
</feature>
<proteinExistence type="predicted"/>
<dbReference type="Proteomes" id="UP000176405">
    <property type="component" value="Unassembled WGS sequence"/>
</dbReference>
<dbReference type="STRING" id="1797780.A3E45_02505"/>
<feature type="transmembrane region" description="Helical" evidence="1">
    <location>
        <begin position="130"/>
        <end position="149"/>
    </location>
</feature>
<dbReference type="AlphaFoldDB" id="A0A1F5K1Q8"/>
<evidence type="ECO:0000313" key="3">
    <source>
        <dbReference type="Proteomes" id="UP000176405"/>
    </source>
</evidence>
<evidence type="ECO:0000313" key="2">
    <source>
        <dbReference type="EMBL" id="OGE34823.1"/>
    </source>
</evidence>
<dbReference type="EMBL" id="MFDH01000032">
    <property type="protein sequence ID" value="OGE34823.1"/>
    <property type="molecule type" value="Genomic_DNA"/>
</dbReference>
<feature type="transmembrane region" description="Helical" evidence="1">
    <location>
        <begin position="247"/>
        <end position="265"/>
    </location>
</feature>
<reference evidence="2 3" key="1">
    <citation type="journal article" date="2016" name="Nat. Commun.">
        <title>Thousands of microbial genomes shed light on interconnected biogeochemical processes in an aquifer system.</title>
        <authorList>
            <person name="Anantharaman K."/>
            <person name="Brown C.T."/>
            <person name="Hug L.A."/>
            <person name="Sharon I."/>
            <person name="Castelle C.J."/>
            <person name="Probst A.J."/>
            <person name="Thomas B.C."/>
            <person name="Singh A."/>
            <person name="Wilkins M.J."/>
            <person name="Karaoz U."/>
            <person name="Brodie E.L."/>
            <person name="Williams K.H."/>
            <person name="Hubbard S.S."/>
            <person name="Banfield J.F."/>
        </authorList>
    </citation>
    <scope>NUCLEOTIDE SEQUENCE [LARGE SCALE GENOMIC DNA]</scope>
</reference>
<accession>A0A1F5K1Q8</accession>
<sequence>MPIIKKFIFAPPFVLLLAAFYQNLNTYLGNIYFIFSLDFQVLLQIITFLLLTLLAGLFFAVFITLAQDLKLTLPVAFLGSLSSLIFIPPPFNLVILLGSLLSLILTSFTLSKKLSSYLNFQPTNLLTPSINQLSVLLILVASITFYLAADAQIKKAGFQIPDSVIDPVIAMSMNNLTEGSAEIPAQRAQPQIPPEQIEMLRQNPTLLQQYGLDPSILDELSPQTSKTPQNPQQALIKNEVKKQINTLIQPQIQFLPIILAALFFLTLKFGLSILSFILYPAIWLIFWILEKTGFTTYTKEMREVKKLVV</sequence>
<keyword evidence="1" id="KW-0472">Membrane</keyword>
<organism evidence="2 3">
    <name type="scientific">Candidatus Daviesbacteria bacterium RIFCSPHIGHO2_12_FULL_43_11</name>
    <dbReference type="NCBI Taxonomy" id="1797780"/>
    <lineage>
        <taxon>Bacteria</taxon>
        <taxon>Candidatus Daviesiibacteriota</taxon>
    </lineage>
</organism>